<dbReference type="PROSITE" id="PS51257">
    <property type="entry name" value="PROKAR_LIPOPROTEIN"/>
    <property type="match status" value="1"/>
</dbReference>
<dbReference type="InterPro" id="IPR006059">
    <property type="entry name" value="SBP"/>
</dbReference>
<dbReference type="Gene3D" id="3.40.190.10">
    <property type="entry name" value="Periplasmic binding protein-like II"/>
    <property type="match status" value="2"/>
</dbReference>
<organism evidence="2 3">
    <name type="scientific">Clostridium rhizosphaerae</name>
    <dbReference type="NCBI Taxonomy" id="2803861"/>
    <lineage>
        <taxon>Bacteria</taxon>
        <taxon>Bacillati</taxon>
        <taxon>Bacillota</taxon>
        <taxon>Clostridia</taxon>
        <taxon>Eubacteriales</taxon>
        <taxon>Clostridiaceae</taxon>
        <taxon>Clostridium</taxon>
    </lineage>
</organism>
<dbReference type="Proteomes" id="UP000632377">
    <property type="component" value="Unassembled WGS sequence"/>
</dbReference>
<evidence type="ECO:0000313" key="2">
    <source>
        <dbReference type="EMBL" id="MBL4934283.1"/>
    </source>
</evidence>
<reference evidence="2 3" key="1">
    <citation type="submission" date="2021-01" db="EMBL/GenBank/DDBJ databases">
        <title>Genome public.</title>
        <authorList>
            <person name="Liu C."/>
            <person name="Sun Q."/>
        </authorList>
    </citation>
    <scope>NUCLEOTIDE SEQUENCE [LARGE SCALE GENOMIC DNA]</scope>
    <source>
        <strain evidence="2 3">YIM B02515</strain>
    </source>
</reference>
<comment type="caution">
    <text evidence="2">The sequence shown here is derived from an EMBL/GenBank/DDBJ whole genome shotgun (WGS) entry which is preliminary data.</text>
</comment>
<dbReference type="PANTHER" id="PTHR42779">
    <property type="entry name" value="PROTEIN YNJB"/>
    <property type="match status" value="1"/>
</dbReference>
<keyword evidence="1" id="KW-0732">Signal</keyword>
<dbReference type="PIRSF" id="PIRSF029172">
    <property type="entry name" value="UCP029172_ABC_sbc_YnjB"/>
    <property type="match status" value="1"/>
</dbReference>
<keyword evidence="3" id="KW-1185">Reference proteome</keyword>
<feature type="chain" id="PRO_5045875725" evidence="1">
    <location>
        <begin position="20"/>
        <end position="411"/>
    </location>
</feature>
<accession>A0ABS1T8F5</accession>
<evidence type="ECO:0000313" key="3">
    <source>
        <dbReference type="Proteomes" id="UP000632377"/>
    </source>
</evidence>
<gene>
    <name evidence="2" type="ORF">JK636_00770</name>
</gene>
<dbReference type="NCBIfam" id="NF008633">
    <property type="entry name" value="PRK11622.1"/>
    <property type="match status" value="1"/>
</dbReference>
<dbReference type="PANTHER" id="PTHR42779:SF1">
    <property type="entry name" value="PROTEIN YNJB"/>
    <property type="match status" value="1"/>
</dbReference>
<sequence>MKRLLSFILSLIIVFSLIGCSSKTSKTAENVDLSNWDAVLKASKGTTVTFYGWGGNELTNKWVDNYLAKAVKNNYDITLKRVPMNIDDILHKLLAEKQAGSKNGSIDIVWINGENFYNAKKANLLYGPFSESLPNFKEKVDTASPEVTYDFGFPVEGYEVPFGKAQFVMLYNSDKVSKTFNNTKELMDFVKSNQGKFTYPAPPDFTGSAFVRTIICNLVDPNKLSDIKADKAEVQKVIQPALDYLNELKPYLWNKGKSYPATIAQLDSMYSDGQLLASMTYNPYGTTSRIENGELPSGTKSLLLDKGTVGNTHFLAIAGNSQNKAGAMAVINQILSAEAQALKYDPKNWGDLPVISYDKLQTDEKKLFDNIKLGQDSIPQNIMLQQRIPELRAELVPIIEKLWLENVAKGD</sequence>
<name>A0ABS1T8F5_9CLOT</name>
<evidence type="ECO:0000256" key="1">
    <source>
        <dbReference type="SAM" id="SignalP"/>
    </source>
</evidence>
<feature type="signal peptide" evidence="1">
    <location>
        <begin position="1"/>
        <end position="19"/>
    </location>
</feature>
<dbReference type="EMBL" id="JAESWC010000001">
    <property type="protein sequence ID" value="MBL4934283.1"/>
    <property type="molecule type" value="Genomic_DNA"/>
</dbReference>
<dbReference type="SUPFAM" id="SSF53850">
    <property type="entry name" value="Periplasmic binding protein-like II"/>
    <property type="match status" value="1"/>
</dbReference>
<dbReference type="Pfam" id="PF13416">
    <property type="entry name" value="SBP_bac_8"/>
    <property type="match status" value="1"/>
</dbReference>
<proteinExistence type="predicted"/>
<protein>
    <submittedName>
        <fullName evidence="2">ABC transporter substrate-binding protein</fullName>
    </submittedName>
</protein>
<dbReference type="InterPro" id="IPR027020">
    <property type="entry name" value="YnjB"/>
</dbReference>
<dbReference type="RefSeq" id="WP_202746929.1">
    <property type="nucleotide sequence ID" value="NZ_JAESWC010000001.1"/>
</dbReference>